<evidence type="ECO:0000313" key="2">
    <source>
        <dbReference type="Proteomes" id="UP000278807"/>
    </source>
</evidence>
<name>A0A0R3T7L3_RODNA</name>
<evidence type="ECO:0000313" key="1">
    <source>
        <dbReference type="EMBL" id="VDN98909.1"/>
    </source>
</evidence>
<reference evidence="3" key="1">
    <citation type="submission" date="2017-02" db="UniProtKB">
        <authorList>
            <consortium name="WormBaseParasite"/>
        </authorList>
    </citation>
    <scope>IDENTIFICATION</scope>
</reference>
<dbReference type="WBParaSite" id="HNAJ_0000305101-mRNA-1">
    <property type="protein sequence ID" value="HNAJ_0000305101-mRNA-1"/>
    <property type="gene ID" value="HNAJ_0000305101"/>
</dbReference>
<gene>
    <name evidence="1" type="ORF">HNAJ_LOCUS3050</name>
</gene>
<reference evidence="1 2" key="2">
    <citation type="submission" date="2018-11" db="EMBL/GenBank/DDBJ databases">
        <authorList>
            <consortium name="Pathogen Informatics"/>
        </authorList>
    </citation>
    <scope>NUCLEOTIDE SEQUENCE [LARGE SCALE GENOMIC DNA]</scope>
</reference>
<protein>
    <submittedName>
        <fullName evidence="3">Anoctamin</fullName>
    </submittedName>
</protein>
<dbReference type="Proteomes" id="UP000278807">
    <property type="component" value="Unassembled WGS sequence"/>
</dbReference>
<evidence type="ECO:0000313" key="3">
    <source>
        <dbReference type="WBParaSite" id="HNAJ_0000305101-mRNA-1"/>
    </source>
</evidence>
<dbReference type="OrthoDB" id="6224101at2759"/>
<dbReference type="AlphaFoldDB" id="A0A0R3T7L3"/>
<accession>A0A0R3T7L3</accession>
<dbReference type="EMBL" id="UZAE01001673">
    <property type="protein sequence ID" value="VDN98909.1"/>
    <property type="molecule type" value="Genomic_DNA"/>
</dbReference>
<proteinExistence type="predicted"/>
<sequence length="445" mass="51055">MYMINKSGDVGAFLGYKTFTIVIPEIKDDPHSSHPFVRISSWIYPLIRSFSPIYCWGSDKIIFPEPFSSINSPAYIIVRLPRNCSDFQKATLWNILDILAHVKDKFCAKVKNESLIPNKKFFLTEIQPFDNYDLNTEPFKENHLDTKILKPLKFPELSYKGKRFTSLPARLAVSLQETEKVGISKEINETVNSRNCCYQPDFCPTRRHDIVPCSHIKPEHTSSFPGDMDERVTMGGISHDWISLPNYSGNIMRQYILGPSDKQHIKISTTPKTIKIPYILHFAVKETFCELVRQRKEKEQLGIPPSFDAKREHLFGGFGGANVLSAYGPDLPTKVIQEKTGLFHPVEKFRYIQHLESAADYFDNMLEKKTFVLISLEPDEEKVDRLDQCDLSGALIPRPIYIRYAECEKRFGTLMTLSITVEEPKIVDTIMNEVKCINECIKING</sequence>
<organism evidence="3">
    <name type="scientific">Rodentolepis nana</name>
    <name type="common">Dwarf tapeworm</name>
    <name type="synonym">Hymenolepis nana</name>
    <dbReference type="NCBI Taxonomy" id="102285"/>
    <lineage>
        <taxon>Eukaryota</taxon>
        <taxon>Metazoa</taxon>
        <taxon>Spiralia</taxon>
        <taxon>Lophotrochozoa</taxon>
        <taxon>Platyhelminthes</taxon>
        <taxon>Cestoda</taxon>
        <taxon>Eucestoda</taxon>
        <taxon>Cyclophyllidea</taxon>
        <taxon>Hymenolepididae</taxon>
        <taxon>Rodentolepis</taxon>
    </lineage>
</organism>
<keyword evidence="2" id="KW-1185">Reference proteome</keyword>